<feature type="transmembrane region" description="Helical" evidence="1">
    <location>
        <begin position="20"/>
        <end position="43"/>
    </location>
</feature>
<dbReference type="InParanoid" id="D9Q125"/>
<sequence length="576" mass="60944">MSLLLHPRGRASLTARAAAVLIIIVTAASALLTGIYVLPGALVRGRLIIRAFYLRDGSPVQIENASFSVWAWAPTQKGTELMPIFNGTGGEINIDMSKLLAWVEDWLRYYGPGAMTSFMPSIIVWVMYPIDLPNGSVELAIEPQLEPLNLSVPLSGSGAVLEVQVSHPFKAIVGPGQLRPRAASVGAVMSAQTTTTTTTVLITNTTSALGGQLGRCWHSYYYEAAPHVLSWYPNSSGVAPISLAVAVLQPSPDATSNNLQVMLLGPTVQYVGFNAVMIASGAIGAAAQHFNSAGLEALSEATKALSPLAVNPSLSFEYVSVSSWEDGNVFTGGPDVAQLYVVGQIAFINWTVVKYSAACDRVVDYIHAWYLGPLVTAVNVYRSGTGVAPIVHLWYSYVNPVNLSAWAEESALAYEASQGNEGAAEILGSLEVAYPPPPTPAPIFWGSYDVNLTPLKVVPTFGSLSISYTSLEVDGPESTYAVGLDVGSIAVSALGDLACDGAPCGPLLAGALEPITFGTHTFAVDSDIISVQDGLKSPPVYVYFSNLTPVYYNYCSGINFTMPHNIIYVTFNGSAG</sequence>
<proteinExistence type="predicted"/>
<dbReference type="HOGENOM" id="CLU_564542_0_0_2"/>
<dbReference type="eggNOG" id="arCOG08554">
    <property type="taxonomic scope" value="Archaea"/>
</dbReference>
<dbReference type="AlphaFoldDB" id="D9Q125"/>
<keyword evidence="1" id="KW-1133">Transmembrane helix</keyword>
<name>D9Q125_ACIS3</name>
<organism evidence="2 3">
    <name type="scientific">Acidilobus saccharovorans (strain DSM 16705 / JCM 18335 / VKM B-2471 / 345-15)</name>
    <dbReference type="NCBI Taxonomy" id="666510"/>
    <lineage>
        <taxon>Archaea</taxon>
        <taxon>Thermoproteota</taxon>
        <taxon>Thermoprotei</taxon>
        <taxon>Acidilobales</taxon>
        <taxon>Acidilobaceae</taxon>
        <taxon>Acidilobus</taxon>
    </lineage>
</organism>
<evidence type="ECO:0000313" key="3">
    <source>
        <dbReference type="Proteomes" id="UP000000346"/>
    </source>
</evidence>
<keyword evidence="1" id="KW-0472">Membrane</keyword>
<reference evidence="2 3" key="1">
    <citation type="journal article" date="2010" name="Appl. Environ. Microbiol.">
        <title>The genome sequence of the crenarchaeon Acidilobus saccharovorans supports a new order, Acidilobales, and suggests an important ecological role in terrestrial acidic hot springs.</title>
        <authorList>
            <person name="Mardanov A.V."/>
            <person name="Svetlitchnyi V.A."/>
            <person name="Beletsky A.V."/>
            <person name="Prokofeva M.I."/>
            <person name="Bonch-Osmolovskaya E.A."/>
            <person name="Ravin N.V."/>
            <person name="Skryabin K.G."/>
        </authorList>
    </citation>
    <scope>NUCLEOTIDE SEQUENCE [LARGE SCALE GENOMIC DNA]</scope>
    <source>
        <strain evidence="3">DSM 16705 / JCM 18335 / VKM B-2471 / 345-15</strain>
    </source>
</reference>
<gene>
    <name evidence="2" type="ordered locus">ASAC_0606</name>
</gene>
<dbReference type="EMBL" id="CP001742">
    <property type="protein sequence ID" value="ADL19013.1"/>
    <property type="molecule type" value="Genomic_DNA"/>
</dbReference>
<protein>
    <submittedName>
        <fullName evidence="2">Uncharacterized protein</fullName>
    </submittedName>
</protein>
<accession>D9Q125</accession>
<dbReference type="KEGG" id="asc:ASAC_0606"/>
<keyword evidence="3" id="KW-1185">Reference proteome</keyword>
<keyword evidence="1" id="KW-0812">Transmembrane</keyword>
<evidence type="ECO:0000313" key="2">
    <source>
        <dbReference type="EMBL" id="ADL19013.1"/>
    </source>
</evidence>
<dbReference type="Proteomes" id="UP000000346">
    <property type="component" value="Chromosome"/>
</dbReference>
<evidence type="ECO:0000256" key="1">
    <source>
        <dbReference type="SAM" id="Phobius"/>
    </source>
</evidence>